<evidence type="ECO:0000313" key="5">
    <source>
        <dbReference type="EMBL" id="BBM88115.1"/>
    </source>
</evidence>
<organism evidence="5 6">
    <name type="scientific">Uabimicrobium amorphum</name>
    <dbReference type="NCBI Taxonomy" id="2596890"/>
    <lineage>
        <taxon>Bacteria</taxon>
        <taxon>Pseudomonadati</taxon>
        <taxon>Planctomycetota</taxon>
        <taxon>Candidatus Uabimicrobiia</taxon>
        <taxon>Candidatus Uabimicrobiales</taxon>
        <taxon>Candidatus Uabimicrobiaceae</taxon>
        <taxon>Candidatus Uabimicrobium</taxon>
    </lineage>
</organism>
<dbReference type="InterPro" id="IPR027417">
    <property type="entry name" value="P-loop_NTPase"/>
</dbReference>
<keyword evidence="2" id="KW-0238">DNA-binding</keyword>
<dbReference type="SMART" id="SM00420">
    <property type="entry name" value="HTH_DEOR"/>
    <property type="match status" value="1"/>
</dbReference>
<dbReference type="GO" id="GO:0003700">
    <property type="term" value="F:DNA-binding transcription factor activity"/>
    <property type="evidence" value="ECO:0007669"/>
    <property type="project" value="InterPro"/>
</dbReference>
<keyword evidence="3" id="KW-0804">Transcription</keyword>
<evidence type="ECO:0000313" key="6">
    <source>
        <dbReference type="Proteomes" id="UP000326354"/>
    </source>
</evidence>
<dbReference type="InterPro" id="IPR001034">
    <property type="entry name" value="DeoR_HTH"/>
</dbReference>
<sequence length="498" mass="57566">MQVKLVRNIWQHWGFNGNPFDTNALTLHSKLLPISKAFVGRSMSSNESTQLLNVIRNSGGGRAIVEGHIGVGKTTLVNYHRYLWEQEAEDKLFTPIKEISVYGKTTAKSLLVEILGHISSKMLLLAQEKKIKKSQQLKKIRFLYDIFYRESHDIQGNIFGCGISYNRQTQLNIPDLTESQLIGYLMDIIREIQELGYGGIFLHFDNLELLSSDDLKKCKMLFEEIRDILLLPDIYYIFVARKGFFSQVISPSERVSSIMGWPIQVPPLTYQEVIEAINTRYALLSIEQGKEIKPVENSFIKYLYELHKGKIRFVMDSIARVVLSYPYKKYKTLKKEEAIKFLTKIIKQKTNTLSRQELVILSEMIKQSEFSNKSVTTSLGLQPSNVSMYFKRLLEENFIYLVRKDGTKNIYSIREELTVLKNKIHLKIEDKKYNKKEARKTTMASYIKKHCKITVSCYQDIAKVSEATARRDLQEYVKDGLLQKKGKGRATIYITVDS</sequence>
<evidence type="ECO:0000259" key="4">
    <source>
        <dbReference type="SMART" id="SM00420"/>
    </source>
</evidence>
<dbReference type="InterPro" id="IPR036388">
    <property type="entry name" value="WH-like_DNA-bd_sf"/>
</dbReference>
<dbReference type="OrthoDB" id="9799175at2"/>
<evidence type="ECO:0000256" key="1">
    <source>
        <dbReference type="ARBA" id="ARBA00023015"/>
    </source>
</evidence>
<dbReference type="SUPFAM" id="SSF46785">
    <property type="entry name" value="Winged helix' DNA-binding domain"/>
    <property type="match status" value="1"/>
</dbReference>
<name>A0A5S9F6P7_UABAM</name>
<keyword evidence="1" id="KW-0805">Transcription regulation</keyword>
<protein>
    <recommendedName>
        <fullName evidence="4">HTH deoR-type domain-containing protein</fullName>
    </recommendedName>
</protein>
<dbReference type="InterPro" id="IPR036390">
    <property type="entry name" value="WH_DNA-bd_sf"/>
</dbReference>
<gene>
    <name evidence="5" type="ORF">UABAM_06531</name>
</gene>
<keyword evidence="6" id="KW-1185">Reference proteome</keyword>
<evidence type="ECO:0000256" key="2">
    <source>
        <dbReference type="ARBA" id="ARBA00023125"/>
    </source>
</evidence>
<evidence type="ECO:0000256" key="3">
    <source>
        <dbReference type="ARBA" id="ARBA00023163"/>
    </source>
</evidence>
<dbReference type="KEGG" id="uam:UABAM_06531"/>
<feature type="domain" description="HTH deoR-type" evidence="4">
    <location>
        <begin position="439"/>
        <end position="492"/>
    </location>
</feature>
<dbReference type="PROSITE" id="PS00894">
    <property type="entry name" value="HTH_DEOR_1"/>
    <property type="match status" value="1"/>
</dbReference>
<dbReference type="InterPro" id="IPR018356">
    <property type="entry name" value="Tscrpt_reg_HTH_DeoR_CS"/>
</dbReference>
<accession>A0A5S9F6P7</accession>
<reference evidence="5 6" key="1">
    <citation type="submission" date="2019-08" db="EMBL/GenBank/DDBJ databases">
        <title>Complete genome sequence of Candidatus Uab amorphum.</title>
        <authorList>
            <person name="Shiratori T."/>
            <person name="Suzuki S."/>
            <person name="Kakizawa Y."/>
            <person name="Ishida K."/>
        </authorList>
    </citation>
    <scope>NUCLEOTIDE SEQUENCE [LARGE SCALE GENOMIC DNA]</scope>
    <source>
        <strain evidence="5 6">SRT547</strain>
    </source>
</reference>
<dbReference type="GO" id="GO:0003677">
    <property type="term" value="F:DNA binding"/>
    <property type="evidence" value="ECO:0007669"/>
    <property type="project" value="UniProtKB-KW"/>
</dbReference>
<dbReference type="Gene3D" id="1.10.10.10">
    <property type="entry name" value="Winged helix-like DNA-binding domain superfamily/Winged helix DNA-binding domain"/>
    <property type="match status" value="1"/>
</dbReference>
<dbReference type="AlphaFoldDB" id="A0A5S9F6P7"/>
<dbReference type="EMBL" id="AP019860">
    <property type="protein sequence ID" value="BBM88115.1"/>
    <property type="molecule type" value="Genomic_DNA"/>
</dbReference>
<dbReference type="Proteomes" id="UP000326354">
    <property type="component" value="Chromosome"/>
</dbReference>
<dbReference type="SUPFAM" id="SSF52540">
    <property type="entry name" value="P-loop containing nucleoside triphosphate hydrolases"/>
    <property type="match status" value="1"/>
</dbReference>
<proteinExistence type="predicted"/>
<dbReference type="Pfam" id="PF08220">
    <property type="entry name" value="HTH_DeoR"/>
    <property type="match status" value="1"/>
</dbReference>
<dbReference type="RefSeq" id="WP_151972308.1">
    <property type="nucleotide sequence ID" value="NZ_AP019860.1"/>
</dbReference>